<name>A0A0S4U6Z8_RALSL</name>
<organism evidence="2">
    <name type="scientific">Ralstonia solanacearum</name>
    <name type="common">Pseudomonas solanacearum</name>
    <dbReference type="NCBI Taxonomy" id="305"/>
    <lineage>
        <taxon>Bacteria</taxon>
        <taxon>Pseudomonadati</taxon>
        <taxon>Pseudomonadota</taxon>
        <taxon>Betaproteobacteria</taxon>
        <taxon>Burkholderiales</taxon>
        <taxon>Burkholderiaceae</taxon>
        <taxon>Ralstonia</taxon>
        <taxon>Ralstonia solanacearum species complex</taxon>
    </lineage>
</organism>
<dbReference type="EMBL" id="LN899821">
    <property type="protein sequence ID" value="CUV17813.1"/>
    <property type="molecule type" value="Genomic_DNA"/>
</dbReference>
<feature type="region of interest" description="Disordered" evidence="1">
    <location>
        <begin position="1"/>
        <end position="32"/>
    </location>
</feature>
<protein>
    <submittedName>
        <fullName evidence="2">Uncharacterized protein</fullName>
    </submittedName>
</protein>
<sequence length="32" mass="3394">MLGTAQPNVPAFGHDLTANRHRAIPPNISPSL</sequence>
<reference evidence="2" key="1">
    <citation type="submission" date="2015-10" db="EMBL/GenBank/DDBJ databases">
        <authorList>
            <person name="Gilbert D.G."/>
        </authorList>
    </citation>
    <scope>NUCLEOTIDE SEQUENCE</scope>
    <source>
        <strain evidence="2">Phyl III-seqv23</strain>
    </source>
</reference>
<evidence type="ECO:0000313" key="2">
    <source>
        <dbReference type="EMBL" id="CUV17813.1"/>
    </source>
</evidence>
<proteinExistence type="predicted"/>
<gene>
    <name evidence="2" type="ORF">PSS4_v1_390009</name>
</gene>
<evidence type="ECO:0000256" key="1">
    <source>
        <dbReference type="SAM" id="MobiDB-lite"/>
    </source>
</evidence>
<accession>A0A0S4U6Z8</accession>
<dbReference type="AlphaFoldDB" id="A0A0S4U6Z8"/>